<keyword evidence="23" id="KW-1185">Reference proteome</keyword>
<keyword evidence="14" id="KW-1133">Transmembrane helix</keyword>
<feature type="compositionally biased region" description="Basic and acidic residues" evidence="19">
    <location>
        <begin position="534"/>
        <end position="544"/>
    </location>
</feature>
<dbReference type="SMART" id="SM00220">
    <property type="entry name" value="S_TKc"/>
    <property type="match status" value="1"/>
</dbReference>
<comment type="subcellular location">
    <subcellularLocation>
        <location evidence="2">Membrane</location>
        <topology evidence="2">Single-pass type I membrane protein</topology>
    </subcellularLocation>
</comment>
<dbReference type="GO" id="GO:0004674">
    <property type="term" value="F:protein serine/threonine kinase activity"/>
    <property type="evidence" value="ECO:0007669"/>
    <property type="project" value="UniProtKB-KW"/>
</dbReference>
<accession>A0A1B7TB18</accession>
<evidence type="ECO:0000256" key="11">
    <source>
        <dbReference type="ARBA" id="ARBA00022801"/>
    </source>
</evidence>
<organism evidence="22 23">
    <name type="scientific">Hanseniaspora valbyensis NRRL Y-1626</name>
    <dbReference type="NCBI Taxonomy" id="766949"/>
    <lineage>
        <taxon>Eukaryota</taxon>
        <taxon>Fungi</taxon>
        <taxon>Dikarya</taxon>
        <taxon>Ascomycota</taxon>
        <taxon>Saccharomycotina</taxon>
        <taxon>Saccharomycetes</taxon>
        <taxon>Saccharomycodales</taxon>
        <taxon>Saccharomycodaceae</taxon>
        <taxon>Hanseniaspora</taxon>
    </lineage>
</organism>
<keyword evidence="6" id="KW-0812">Transmembrane</keyword>
<dbReference type="Pfam" id="PF06479">
    <property type="entry name" value="Ribonuc_2-5A"/>
    <property type="match status" value="1"/>
</dbReference>
<dbReference type="SUPFAM" id="SSF56112">
    <property type="entry name" value="Protein kinase-like (PK-like)"/>
    <property type="match status" value="1"/>
</dbReference>
<evidence type="ECO:0000313" key="23">
    <source>
        <dbReference type="Proteomes" id="UP000092321"/>
    </source>
</evidence>
<protein>
    <recommendedName>
        <fullName evidence="3">non-specific serine/threonine protein kinase</fullName>
        <ecNumber evidence="3">2.7.11.1</ecNumber>
    </recommendedName>
</protein>
<comment type="catalytic activity">
    <reaction evidence="18">
        <text>L-seryl-[protein] + ATP = O-phospho-L-seryl-[protein] + ADP + H(+)</text>
        <dbReference type="Rhea" id="RHEA:17989"/>
        <dbReference type="Rhea" id="RHEA-COMP:9863"/>
        <dbReference type="Rhea" id="RHEA-COMP:11604"/>
        <dbReference type="ChEBI" id="CHEBI:15378"/>
        <dbReference type="ChEBI" id="CHEBI:29999"/>
        <dbReference type="ChEBI" id="CHEBI:30616"/>
        <dbReference type="ChEBI" id="CHEBI:83421"/>
        <dbReference type="ChEBI" id="CHEBI:456216"/>
        <dbReference type="EC" id="2.7.11.1"/>
    </reaction>
    <physiologicalReaction direction="left-to-right" evidence="18">
        <dbReference type="Rhea" id="RHEA:17990"/>
    </physiologicalReaction>
</comment>
<keyword evidence="13" id="KW-0460">Magnesium</keyword>
<dbReference type="Gene3D" id="3.30.200.20">
    <property type="entry name" value="Phosphorylase Kinase, domain 1"/>
    <property type="match status" value="1"/>
</dbReference>
<dbReference type="Gene3D" id="1.20.1440.180">
    <property type="entry name" value="KEN domain"/>
    <property type="match status" value="1"/>
</dbReference>
<dbReference type="InterPro" id="IPR038357">
    <property type="entry name" value="KEN_sf"/>
</dbReference>
<dbReference type="GO" id="GO:0005524">
    <property type="term" value="F:ATP binding"/>
    <property type="evidence" value="ECO:0007669"/>
    <property type="project" value="UniProtKB-KW"/>
</dbReference>
<keyword evidence="7" id="KW-0479">Metal-binding</keyword>
<evidence type="ECO:0000256" key="18">
    <source>
        <dbReference type="ARBA" id="ARBA00048977"/>
    </source>
</evidence>
<evidence type="ECO:0000256" key="15">
    <source>
        <dbReference type="ARBA" id="ARBA00023136"/>
    </source>
</evidence>
<dbReference type="PROSITE" id="PS00108">
    <property type="entry name" value="PROTEIN_KINASE_ST"/>
    <property type="match status" value="1"/>
</dbReference>
<evidence type="ECO:0000256" key="2">
    <source>
        <dbReference type="ARBA" id="ARBA00004479"/>
    </source>
</evidence>
<evidence type="ECO:0000256" key="4">
    <source>
        <dbReference type="ARBA" id="ARBA00022527"/>
    </source>
</evidence>
<evidence type="ECO:0000259" key="21">
    <source>
        <dbReference type="PROSITE" id="PS51392"/>
    </source>
</evidence>
<dbReference type="Gene3D" id="2.130.10.10">
    <property type="entry name" value="YVTN repeat-like/Quinoprotein amine dehydrogenase"/>
    <property type="match status" value="1"/>
</dbReference>
<evidence type="ECO:0000256" key="14">
    <source>
        <dbReference type="ARBA" id="ARBA00022989"/>
    </source>
</evidence>
<proteinExistence type="predicted"/>
<feature type="compositionally biased region" description="Acidic residues" evidence="19">
    <location>
        <begin position="552"/>
        <end position="563"/>
    </location>
</feature>
<dbReference type="AlphaFoldDB" id="A0A1B7TB18"/>
<dbReference type="InterPro" id="IPR018391">
    <property type="entry name" value="PQQ_b-propeller_rpt"/>
</dbReference>
<evidence type="ECO:0000256" key="19">
    <source>
        <dbReference type="SAM" id="MobiDB-lite"/>
    </source>
</evidence>
<evidence type="ECO:0000256" key="8">
    <source>
        <dbReference type="ARBA" id="ARBA00022729"/>
    </source>
</evidence>
<gene>
    <name evidence="22" type="ORF">HANVADRAFT_26212</name>
</gene>
<keyword evidence="15" id="KW-0472">Membrane</keyword>
<dbReference type="InterPro" id="IPR008271">
    <property type="entry name" value="Ser/Thr_kinase_AS"/>
</dbReference>
<keyword evidence="11" id="KW-0378">Hydrolase</keyword>
<dbReference type="SMART" id="SM00580">
    <property type="entry name" value="PUG"/>
    <property type="match status" value="1"/>
</dbReference>
<dbReference type="InterPro" id="IPR010513">
    <property type="entry name" value="KEN_dom"/>
</dbReference>
<feature type="domain" description="KEN" evidence="21">
    <location>
        <begin position="929"/>
        <end position="1059"/>
    </location>
</feature>
<keyword evidence="5" id="KW-0808">Transferase</keyword>
<feature type="non-terminal residue" evidence="22">
    <location>
        <position position="1"/>
    </location>
</feature>
<dbReference type="InterPro" id="IPR045133">
    <property type="entry name" value="IRE1/2-like"/>
</dbReference>
<dbReference type="GO" id="GO:0070059">
    <property type="term" value="P:intrinsic apoptotic signaling pathway in response to endoplasmic reticulum stress"/>
    <property type="evidence" value="ECO:0007669"/>
    <property type="project" value="TreeGrafter"/>
</dbReference>
<dbReference type="CDD" id="cd10422">
    <property type="entry name" value="RNase_Ire1"/>
    <property type="match status" value="1"/>
</dbReference>
<dbReference type="GO" id="GO:0051082">
    <property type="term" value="F:unfolded protein binding"/>
    <property type="evidence" value="ECO:0007669"/>
    <property type="project" value="TreeGrafter"/>
</dbReference>
<dbReference type="InterPro" id="IPR011009">
    <property type="entry name" value="Kinase-like_dom_sf"/>
</dbReference>
<dbReference type="InterPro" id="IPR000719">
    <property type="entry name" value="Prot_kinase_dom"/>
</dbReference>
<dbReference type="FunFam" id="1.10.510.10:FF:000572">
    <property type="entry name" value="Serine/threonine-protein kinase/endoribonuclease IRE1"/>
    <property type="match status" value="1"/>
</dbReference>
<dbReference type="GO" id="GO:0016787">
    <property type="term" value="F:hydrolase activity"/>
    <property type="evidence" value="ECO:0007669"/>
    <property type="project" value="UniProtKB-KW"/>
</dbReference>
<evidence type="ECO:0000256" key="7">
    <source>
        <dbReference type="ARBA" id="ARBA00022723"/>
    </source>
</evidence>
<sequence>LSNIVLLSDIDGGLHAVDRNTGDRYWSIFDNDCGSIMNSNANDSTEYNNISETLIVEPYGEGALYFFNVYTGLHKIPATIKQLVDQSPIQLKTLVAVDSKGTLLEDEKIYTGHRKSVIYSIDVLTGEVLAVYGGDAEDSKIHFQILTNSKMMNGQSKTFSTVATTPIPSEDYEKTRKPLTIGRTTYTLEIHSPLQNTKFNISYTTWQHNALDTALLPKHGWPTDNKLIIPVTVEDGLVVGLDLGKYYKNGTNERQKIKWITGGMNTIHNGEIVNIFDIFDEEDGYNNKGECFLLPHPFMAHDYDRRIYESHKLPNSVYLSKTKSGSWYALSRYHYPALVDSAPWSLYEYRNLADTNAGKENIIFNALDIEGVHIIKDDMVNRYEDDFQKYQYQRKLHQKYHNPEEEPNMLPMLYPSNENMLDYYYYSSSFSSNNNNNNYDPYHPAEISFKEKIVNFFTKSLIKILETGVIIIGIPMTFILLSKLNLSPKFKLLIEKSGFKFTLEQQGITLINEDLALSTTSNLVVHELEEEIESDKKDINDENKNNTSKSAEEEDAEDEDEHEIDGIKKPLFIDTNNIKKKRKRGKRSGTKTRARQLSVSKNNTTKTEFFSPIKESSENIVLDETVNITISNKILGYGSAGTVVYQGSFQNRPVAVKRLLLEFYDIASQEINLLTMSDDHPNVVRYYCSEVTDKFLYIALELCTTSLDVIVERKKYMNSRKMELIYEKFDSVDCLKQIVKGVDYLHSLKIVHRDLKPQNILVSLTNKGEVRAIISDFGVCKKLETEESSFRTTHRGPVGTQGWRAPEVLLVKGGISNNNSFEDLSLFPPDKKVDDLEEKIRLTRAVDIFSLGCIFYYVLSNGKHPYGKNYIRENNILKDEYDLSEFKMDPTLKHYEIEAKYLISEMINNDPSKRPTATRILKHPLFWDLLKNLDFLLKVSDRMEVERRDPPSPLLLLFNEISPKIITNGDWMRNFDLIYIENLGKYRKYQKDKIIDLLRTFRNKYHHFMDLHEDLQLLFSPFPDGFFNYYIRRFPSLVIDIYEFVNENLKEDQILKDFF</sequence>
<dbReference type="PROSITE" id="PS51392">
    <property type="entry name" value="KEN"/>
    <property type="match status" value="1"/>
</dbReference>
<name>A0A1B7TB18_9ASCO</name>
<comment type="catalytic activity">
    <reaction evidence="17">
        <text>L-threonyl-[protein] + ATP = O-phospho-L-threonyl-[protein] + ADP + H(+)</text>
        <dbReference type="Rhea" id="RHEA:46608"/>
        <dbReference type="Rhea" id="RHEA-COMP:11060"/>
        <dbReference type="Rhea" id="RHEA-COMP:11605"/>
        <dbReference type="ChEBI" id="CHEBI:15378"/>
        <dbReference type="ChEBI" id="CHEBI:30013"/>
        <dbReference type="ChEBI" id="CHEBI:30616"/>
        <dbReference type="ChEBI" id="CHEBI:61977"/>
        <dbReference type="ChEBI" id="CHEBI:456216"/>
        <dbReference type="EC" id="2.7.11.1"/>
    </reaction>
    <physiologicalReaction direction="left-to-right" evidence="17">
        <dbReference type="Rhea" id="RHEA:46609"/>
    </physiologicalReaction>
</comment>
<evidence type="ECO:0000256" key="5">
    <source>
        <dbReference type="ARBA" id="ARBA00022679"/>
    </source>
</evidence>
<feature type="region of interest" description="Disordered" evidence="19">
    <location>
        <begin position="534"/>
        <end position="563"/>
    </location>
</feature>
<dbReference type="Proteomes" id="UP000092321">
    <property type="component" value="Unassembled WGS sequence"/>
</dbReference>
<evidence type="ECO:0000259" key="20">
    <source>
        <dbReference type="PROSITE" id="PS50011"/>
    </source>
</evidence>
<dbReference type="SMART" id="SM00564">
    <property type="entry name" value="PQQ"/>
    <property type="match status" value="2"/>
</dbReference>
<keyword evidence="12" id="KW-0067">ATP-binding</keyword>
<evidence type="ECO:0000256" key="6">
    <source>
        <dbReference type="ARBA" id="ARBA00022692"/>
    </source>
</evidence>
<evidence type="ECO:0000256" key="17">
    <source>
        <dbReference type="ARBA" id="ARBA00048659"/>
    </source>
</evidence>
<evidence type="ECO:0000256" key="9">
    <source>
        <dbReference type="ARBA" id="ARBA00022741"/>
    </source>
</evidence>
<evidence type="ECO:0000313" key="22">
    <source>
        <dbReference type="EMBL" id="OBA25885.1"/>
    </source>
</evidence>
<dbReference type="FunFam" id="3.30.200.20:FF:000077">
    <property type="entry name" value="Putative Serine/threonine-protein kinase/endoribonuclease IRE1"/>
    <property type="match status" value="1"/>
</dbReference>
<dbReference type="PANTHER" id="PTHR13954:SF6">
    <property type="entry name" value="NON-SPECIFIC SERINE_THREONINE PROTEIN KINASE"/>
    <property type="match status" value="1"/>
</dbReference>
<dbReference type="InterPro" id="IPR015943">
    <property type="entry name" value="WD40/YVTN_repeat-like_dom_sf"/>
</dbReference>
<evidence type="ECO:0000256" key="13">
    <source>
        <dbReference type="ARBA" id="ARBA00022842"/>
    </source>
</evidence>
<keyword evidence="9" id="KW-0547">Nucleotide-binding</keyword>
<dbReference type="GO" id="GO:0006397">
    <property type="term" value="P:mRNA processing"/>
    <property type="evidence" value="ECO:0007669"/>
    <property type="project" value="InterPro"/>
</dbReference>
<evidence type="ECO:0000256" key="3">
    <source>
        <dbReference type="ARBA" id="ARBA00012513"/>
    </source>
</evidence>
<dbReference type="SUPFAM" id="SSF50998">
    <property type="entry name" value="Quinoprotein alcohol dehydrogenase-like"/>
    <property type="match status" value="1"/>
</dbReference>
<keyword evidence="8" id="KW-0732">Signal</keyword>
<dbReference type="GO" id="GO:0036498">
    <property type="term" value="P:IRE1-mediated unfolded protein response"/>
    <property type="evidence" value="ECO:0007669"/>
    <property type="project" value="UniProtKB-ARBA"/>
</dbReference>
<dbReference type="Pfam" id="PF00069">
    <property type="entry name" value="Pkinase"/>
    <property type="match status" value="1"/>
</dbReference>
<dbReference type="EMBL" id="LXPE01000036">
    <property type="protein sequence ID" value="OBA25885.1"/>
    <property type="molecule type" value="Genomic_DNA"/>
</dbReference>
<reference evidence="23" key="1">
    <citation type="journal article" date="2016" name="Proc. Natl. Acad. Sci. U.S.A.">
        <title>Comparative genomics of biotechnologically important yeasts.</title>
        <authorList>
            <person name="Riley R."/>
            <person name="Haridas S."/>
            <person name="Wolfe K.H."/>
            <person name="Lopes M.R."/>
            <person name="Hittinger C.T."/>
            <person name="Goeker M."/>
            <person name="Salamov A.A."/>
            <person name="Wisecaver J.H."/>
            <person name="Long T.M."/>
            <person name="Calvey C.H."/>
            <person name="Aerts A.L."/>
            <person name="Barry K.W."/>
            <person name="Choi C."/>
            <person name="Clum A."/>
            <person name="Coughlan A.Y."/>
            <person name="Deshpande S."/>
            <person name="Douglass A.P."/>
            <person name="Hanson S.J."/>
            <person name="Klenk H.-P."/>
            <person name="LaButti K.M."/>
            <person name="Lapidus A."/>
            <person name="Lindquist E.A."/>
            <person name="Lipzen A.M."/>
            <person name="Meier-Kolthoff J.P."/>
            <person name="Ohm R.A."/>
            <person name="Otillar R.P."/>
            <person name="Pangilinan J.L."/>
            <person name="Peng Y."/>
            <person name="Rokas A."/>
            <person name="Rosa C.A."/>
            <person name="Scheuner C."/>
            <person name="Sibirny A.A."/>
            <person name="Slot J.C."/>
            <person name="Stielow J.B."/>
            <person name="Sun H."/>
            <person name="Kurtzman C.P."/>
            <person name="Blackwell M."/>
            <person name="Grigoriev I.V."/>
            <person name="Jeffries T.W."/>
        </authorList>
    </citation>
    <scope>NUCLEOTIDE SEQUENCE [LARGE SCALE GENOMIC DNA]</scope>
    <source>
        <strain evidence="23">NRRL Y-1626</strain>
    </source>
</reference>
<evidence type="ECO:0000256" key="12">
    <source>
        <dbReference type="ARBA" id="ARBA00022840"/>
    </source>
</evidence>
<keyword evidence="16" id="KW-0325">Glycoprotein</keyword>
<dbReference type="OrthoDB" id="63989at2759"/>
<evidence type="ECO:0000256" key="10">
    <source>
        <dbReference type="ARBA" id="ARBA00022777"/>
    </source>
</evidence>
<keyword evidence="10 22" id="KW-0418">Kinase</keyword>
<evidence type="ECO:0000256" key="16">
    <source>
        <dbReference type="ARBA" id="ARBA00023180"/>
    </source>
</evidence>
<comment type="caution">
    <text evidence="22">The sequence shown here is derived from an EMBL/GenBank/DDBJ whole genome shotgun (WGS) entry which is preliminary data.</text>
</comment>
<dbReference type="GO" id="GO:1990604">
    <property type="term" value="C:IRE1-TRAF2-ASK1 complex"/>
    <property type="evidence" value="ECO:0007669"/>
    <property type="project" value="TreeGrafter"/>
</dbReference>
<dbReference type="InterPro" id="IPR011047">
    <property type="entry name" value="Quinoprotein_ADH-like_sf"/>
</dbReference>
<dbReference type="Gene3D" id="1.10.510.10">
    <property type="entry name" value="Transferase(Phosphotransferase) domain 1"/>
    <property type="match status" value="1"/>
</dbReference>
<dbReference type="PANTHER" id="PTHR13954">
    <property type="entry name" value="IRE1-RELATED"/>
    <property type="match status" value="1"/>
</dbReference>
<feature type="domain" description="Protein kinase" evidence="20">
    <location>
        <begin position="629"/>
        <end position="926"/>
    </location>
</feature>
<dbReference type="GO" id="GO:0046872">
    <property type="term" value="F:metal ion binding"/>
    <property type="evidence" value="ECO:0007669"/>
    <property type="project" value="UniProtKB-KW"/>
</dbReference>
<dbReference type="EC" id="2.7.11.1" evidence="3"/>
<dbReference type="PROSITE" id="PS50011">
    <property type="entry name" value="PROTEIN_KINASE_DOM"/>
    <property type="match status" value="1"/>
</dbReference>
<dbReference type="GO" id="GO:0004521">
    <property type="term" value="F:RNA endonuclease activity"/>
    <property type="evidence" value="ECO:0007669"/>
    <property type="project" value="InterPro"/>
</dbReference>
<comment type="cofactor">
    <cofactor evidence="1">
        <name>Mg(2+)</name>
        <dbReference type="ChEBI" id="CHEBI:18420"/>
    </cofactor>
</comment>
<keyword evidence="4" id="KW-0723">Serine/threonine-protein kinase</keyword>
<evidence type="ECO:0000256" key="1">
    <source>
        <dbReference type="ARBA" id="ARBA00001946"/>
    </source>
</evidence>